<proteinExistence type="predicted"/>
<protein>
    <submittedName>
        <fullName evidence="1">Uncharacterized protein</fullName>
    </submittedName>
</protein>
<accession>A0A0G0XY54</accession>
<evidence type="ECO:0000313" key="1">
    <source>
        <dbReference type="EMBL" id="KKS02021.1"/>
    </source>
</evidence>
<sequence>MSKNTITTTNVALSGKLMDFLVSTPEVSKKYYGYSYVVFSKDNSQLNEVNNDLVDDLKEEGKKVVKAEETNKKNNPWEFSIAL</sequence>
<organism evidence="1 2">
    <name type="scientific">candidate division WWE3 bacterium GW2011_GWC2_41_23</name>
    <dbReference type="NCBI Taxonomy" id="1619123"/>
    <lineage>
        <taxon>Bacteria</taxon>
        <taxon>Katanobacteria</taxon>
    </lineage>
</organism>
<gene>
    <name evidence="1" type="ORF">UU55_C0018G0006</name>
</gene>
<evidence type="ECO:0000313" key="2">
    <source>
        <dbReference type="Proteomes" id="UP000033947"/>
    </source>
</evidence>
<reference evidence="1 2" key="1">
    <citation type="journal article" date="2015" name="Nature">
        <title>rRNA introns, odd ribosomes, and small enigmatic genomes across a large radiation of phyla.</title>
        <authorList>
            <person name="Brown C.T."/>
            <person name="Hug L.A."/>
            <person name="Thomas B.C."/>
            <person name="Sharon I."/>
            <person name="Castelle C.J."/>
            <person name="Singh A."/>
            <person name="Wilkins M.J."/>
            <person name="Williams K.H."/>
            <person name="Banfield J.F."/>
        </authorList>
    </citation>
    <scope>NUCLEOTIDE SEQUENCE [LARGE SCALE GENOMIC DNA]</scope>
</reference>
<dbReference type="Proteomes" id="UP000033947">
    <property type="component" value="Unassembled WGS sequence"/>
</dbReference>
<name>A0A0G0XY54_UNCKA</name>
<comment type="caution">
    <text evidence="1">The sequence shown here is derived from an EMBL/GenBank/DDBJ whole genome shotgun (WGS) entry which is preliminary data.</text>
</comment>
<dbReference type="EMBL" id="LCBB01000018">
    <property type="protein sequence ID" value="KKS02021.1"/>
    <property type="molecule type" value="Genomic_DNA"/>
</dbReference>
<dbReference type="AlphaFoldDB" id="A0A0G0XY54"/>